<dbReference type="AlphaFoldDB" id="A0AAV7RFP4"/>
<comment type="caution">
    <text evidence="2">The sequence shown here is derived from an EMBL/GenBank/DDBJ whole genome shotgun (WGS) entry which is preliminary data.</text>
</comment>
<organism evidence="2 3">
    <name type="scientific">Pleurodeles waltl</name>
    <name type="common">Iberian ribbed newt</name>
    <dbReference type="NCBI Taxonomy" id="8319"/>
    <lineage>
        <taxon>Eukaryota</taxon>
        <taxon>Metazoa</taxon>
        <taxon>Chordata</taxon>
        <taxon>Craniata</taxon>
        <taxon>Vertebrata</taxon>
        <taxon>Euteleostomi</taxon>
        <taxon>Amphibia</taxon>
        <taxon>Batrachia</taxon>
        <taxon>Caudata</taxon>
        <taxon>Salamandroidea</taxon>
        <taxon>Salamandridae</taxon>
        <taxon>Pleurodelinae</taxon>
        <taxon>Pleurodeles</taxon>
    </lineage>
</organism>
<evidence type="ECO:0000313" key="3">
    <source>
        <dbReference type="Proteomes" id="UP001066276"/>
    </source>
</evidence>
<evidence type="ECO:0000256" key="1">
    <source>
        <dbReference type="SAM" id="MobiDB-lite"/>
    </source>
</evidence>
<keyword evidence="3" id="KW-1185">Reference proteome</keyword>
<feature type="compositionally biased region" description="Basic and acidic residues" evidence="1">
    <location>
        <begin position="24"/>
        <end position="68"/>
    </location>
</feature>
<proteinExistence type="predicted"/>
<name>A0AAV7RFP4_PLEWA</name>
<evidence type="ECO:0000313" key="2">
    <source>
        <dbReference type="EMBL" id="KAJ1149673.1"/>
    </source>
</evidence>
<reference evidence="2" key="1">
    <citation type="journal article" date="2022" name="bioRxiv">
        <title>Sequencing and chromosome-scale assembly of the giantPleurodeles waltlgenome.</title>
        <authorList>
            <person name="Brown T."/>
            <person name="Elewa A."/>
            <person name="Iarovenko S."/>
            <person name="Subramanian E."/>
            <person name="Araus A.J."/>
            <person name="Petzold A."/>
            <person name="Susuki M."/>
            <person name="Suzuki K.-i.T."/>
            <person name="Hayashi T."/>
            <person name="Toyoda A."/>
            <person name="Oliveira C."/>
            <person name="Osipova E."/>
            <person name="Leigh N.D."/>
            <person name="Simon A."/>
            <person name="Yun M.H."/>
        </authorList>
    </citation>
    <scope>NUCLEOTIDE SEQUENCE</scope>
    <source>
        <strain evidence="2">20211129_DDA</strain>
        <tissue evidence="2">Liver</tissue>
    </source>
</reference>
<accession>A0AAV7RFP4</accession>
<feature type="region of interest" description="Disordered" evidence="1">
    <location>
        <begin position="1"/>
        <end position="85"/>
    </location>
</feature>
<dbReference type="EMBL" id="JANPWB010000009">
    <property type="protein sequence ID" value="KAJ1149673.1"/>
    <property type="molecule type" value="Genomic_DNA"/>
</dbReference>
<sequence>MQVRSSVLHTPPYIMQPGDSCADSDWRRPTASKEKSGTELECLEKMKEGRGHLQEDTRNSNEEEDSKRRSQRTSNAAHMGTGAQE</sequence>
<protein>
    <submittedName>
        <fullName evidence="2">Uncharacterized protein</fullName>
    </submittedName>
</protein>
<gene>
    <name evidence="2" type="ORF">NDU88_002478</name>
</gene>
<dbReference type="Proteomes" id="UP001066276">
    <property type="component" value="Chromosome 5"/>
</dbReference>